<evidence type="ECO:0000313" key="2">
    <source>
        <dbReference type="Proteomes" id="UP000265520"/>
    </source>
</evidence>
<feature type="non-terminal residue" evidence="1">
    <location>
        <position position="1"/>
    </location>
</feature>
<keyword evidence="2" id="KW-1185">Reference proteome</keyword>
<sequence>PKPPQILCSACLSPPVAGRRSCEMCRQSSPAVASFGVSF</sequence>
<comment type="caution">
    <text evidence="1">The sequence shown here is derived from an EMBL/GenBank/DDBJ whole genome shotgun (WGS) entry which is preliminary data.</text>
</comment>
<dbReference type="AlphaFoldDB" id="A0A392USS3"/>
<evidence type="ECO:0000313" key="1">
    <source>
        <dbReference type="EMBL" id="MCI75654.1"/>
    </source>
</evidence>
<dbReference type="Proteomes" id="UP000265520">
    <property type="component" value="Unassembled WGS sequence"/>
</dbReference>
<organism evidence="1 2">
    <name type="scientific">Trifolium medium</name>
    <dbReference type="NCBI Taxonomy" id="97028"/>
    <lineage>
        <taxon>Eukaryota</taxon>
        <taxon>Viridiplantae</taxon>
        <taxon>Streptophyta</taxon>
        <taxon>Embryophyta</taxon>
        <taxon>Tracheophyta</taxon>
        <taxon>Spermatophyta</taxon>
        <taxon>Magnoliopsida</taxon>
        <taxon>eudicotyledons</taxon>
        <taxon>Gunneridae</taxon>
        <taxon>Pentapetalae</taxon>
        <taxon>rosids</taxon>
        <taxon>fabids</taxon>
        <taxon>Fabales</taxon>
        <taxon>Fabaceae</taxon>
        <taxon>Papilionoideae</taxon>
        <taxon>50 kb inversion clade</taxon>
        <taxon>NPAAA clade</taxon>
        <taxon>Hologalegina</taxon>
        <taxon>IRL clade</taxon>
        <taxon>Trifolieae</taxon>
        <taxon>Trifolium</taxon>
    </lineage>
</organism>
<accession>A0A392USS3</accession>
<name>A0A392USS3_9FABA</name>
<reference evidence="1 2" key="1">
    <citation type="journal article" date="2018" name="Front. Plant Sci.">
        <title>Red Clover (Trifolium pratense) and Zigzag Clover (T. medium) - A Picture of Genomic Similarities and Differences.</title>
        <authorList>
            <person name="Dluhosova J."/>
            <person name="Istvanek J."/>
            <person name="Nedelnik J."/>
            <person name="Repkova J."/>
        </authorList>
    </citation>
    <scope>NUCLEOTIDE SEQUENCE [LARGE SCALE GENOMIC DNA]</scope>
    <source>
        <strain evidence="2">cv. 10/8</strain>
        <tissue evidence="1">Leaf</tissue>
    </source>
</reference>
<dbReference type="EMBL" id="LXQA010888116">
    <property type="protein sequence ID" value="MCI75654.1"/>
    <property type="molecule type" value="Genomic_DNA"/>
</dbReference>
<protein>
    <submittedName>
        <fullName evidence="1">Uncharacterized protein</fullName>
    </submittedName>
</protein>
<proteinExistence type="predicted"/>